<evidence type="ECO:0000313" key="3">
    <source>
        <dbReference type="Proteomes" id="UP000823823"/>
    </source>
</evidence>
<dbReference type="InterPro" id="IPR017946">
    <property type="entry name" value="PLC-like_Pdiesterase_TIM-brl"/>
</dbReference>
<dbReference type="PANTHER" id="PTHR46211">
    <property type="entry name" value="GLYCEROPHOSPHORYL DIESTER PHOSPHODIESTERASE"/>
    <property type="match status" value="1"/>
</dbReference>
<dbReference type="GO" id="GO:0006629">
    <property type="term" value="P:lipid metabolic process"/>
    <property type="evidence" value="ECO:0007669"/>
    <property type="project" value="InterPro"/>
</dbReference>
<proteinExistence type="predicted"/>
<dbReference type="AlphaFoldDB" id="A0A9D2LDN8"/>
<accession>A0A9D2LDN8</accession>
<dbReference type="PROSITE" id="PS51704">
    <property type="entry name" value="GP_PDE"/>
    <property type="match status" value="1"/>
</dbReference>
<dbReference type="SUPFAM" id="SSF51695">
    <property type="entry name" value="PLC-like phosphodiesterases"/>
    <property type="match status" value="1"/>
</dbReference>
<organism evidence="2 3">
    <name type="scientific">Candidatus Brachybacterium merdavium</name>
    <dbReference type="NCBI Taxonomy" id="2838513"/>
    <lineage>
        <taxon>Bacteria</taxon>
        <taxon>Bacillati</taxon>
        <taxon>Actinomycetota</taxon>
        <taxon>Actinomycetes</taxon>
        <taxon>Micrococcales</taxon>
        <taxon>Dermabacteraceae</taxon>
        <taxon>Brachybacterium</taxon>
    </lineage>
</organism>
<dbReference type="Proteomes" id="UP000823823">
    <property type="component" value="Unassembled WGS sequence"/>
</dbReference>
<feature type="domain" description="GP-PDE" evidence="1">
    <location>
        <begin position="3"/>
        <end position="240"/>
    </location>
</feature>
<reference evidence="2" key="2">
    <citation type="submission" date="2021-04" db="EMBL/GenBank/DDBJ databases">
        <authorList>
            <person name="Gilroy R."/>
        </authorList>
    </citation>
    <scope>NUCLEOTIDE SEQUENCE</scope>
    <source>
        <strain evidence="2">ChiHjej13B12-24818</strain>
    </source>
</reference>
<sequence length="245" mass="26207">MNAKIVGHRGAALVEPENTLASFHRAVADGADILECDVHLSADDQLAVIHDKTIDRTAAEDSPRRTGAIADLTRRELDEVRLVGGSSIPALDGVLDIAAEAGIPIYVEVKAVAAAGRTAQLLLDRGLAHGADDPHQAPAWIISFSQEALRIARAAAPRLPLAAVTKEPDAAFWDFVQEIGAQAVSLPIRTLSDQDVDRACELRLDLNVWTLNETELLRRAADVSAHSITTDDPAWARRVLEGSGT</sequence>
<comment type="caution">
    <text evidence="2">The sequence shown here is derived from an EMBL/GenBank/DDBJ whole genome shotgun (WGS) entry which is preliminary data.</text>
</comment>
<reference evidence="2" key="1">
    <citation type="journal article" date="2021" name="PeerJ">
        <title>Extensive microbial diversity within the chicken gut microbiome revealed by metagenomics and culture.</title>
        <authorList>
            <person name="Gilroy R."/>
            <person name="Ravi A."/>
            <person name="Getino M."/>
            <person name="Pursley I."/>
            <person name="Horton D.L."/>
            <person name="Alikhan N.F."/>
            <person name="Baker D."/>
            <person name="Gharbi K."/>
            <person name="Hall N."/>
            <person name="Watson M."/>
            <person name="Adriaenssens E.M."/>
            <person name="Foster-Nyarko E."/>
            <person name="Jarju S."/>
            <person name="Secka A."/>
            <person name="Antonio M."/>
            <person name="Oren A."/>
            <person name="Chaudhuri R.R."/>
            <person name="La Ragione R."/>
            <person name="Hildebrand F."/>
            <person name="Pallen M.J."/>
        </authorList>
    </citation>
    <scope>NUCLEOTIDE SEQUENCE</scope>
    <source>
        <strain evidence="2">ChiHjej13B12-24818</strain>
    </source>
</reference>
<dbReference type="EMBL" id="DWZH01000069">
    <property type="protein sequence ID" value="HJB10734.1"/>
    <property type="molecule type" value="Genomic_DNA"/>
</dbReference>
<dbReference type="PANTHER" id="PTHR46211:SF1">
    <property type="entry name" value="GLYCEROPHOSPHODIESTER PHOSPHODIESTERASE, CYTOPLASMIC"/>
    <property type="match status" value="1"/>
</dbReference>
<evidence type="ECO:0000259" key="1">
    <source>
        <dbReference type="PROSITE" id="PS51704"/>
    </source>
</evidence>
<protein>
    <submittedName>
        <fullName evidence="2">Glycerophosphodiester phosphodiesterase</fullName>
    </submittedName>
</protein>
<dbReference type="InterPro" id="IPR030395">
    <property type="entry name" value="GP_PDE_dom"/>
</dbReference>
<dbReference type="GO" id="GO:0008081">
    <property type="term" value="F:phosphoric diester hydrolase activity"/>
    <property type="evidence" value="ECO:0007669"/>
    <property type="project" value="InterPro"/>
</dbReference>
<gene>
    <name evidence="2" type="ORF">H9786_09435</name>
</gene>
<name>A0A9D2LDN8_9MICO</name>
<dbReference type="Pfam" id="PF03009">
    <property type="entry name" value="GDPD"/>
    <property type="match status" value="1"/>
</dbReference>
<dbReference type="Gene3D" id="3.20.20.190">
    <property type="entry name" value="Phosphatidylinositol (PI) phosphodiesterase"/>
    <property type="match status" value="1"/>
</dbReference>
<evidence type="ECO:0000313" key="2">
    <source>
        <dbReference type="EMBL" id="HJB10734.1"/>
    </source>
</evidence>